<sequence length="313" mass="34413">MELEKEKKLKGEVESELAAERLAKETALREKEAALRENTALREKEAALEEQKKIFSAVMARLEKEGDALQKKLRRPDGADSSSAPAETLNRATPGVKKVGDVLSENTTINNCRTNVTIHEDPKVLLEAILSDQMKVGKMLYQKTVEEGIFYWNFMVSNTKSCDILMSMRVERQDEDRVVVRAESVEEEGLEASSLPNPHSTASKKLRLLLKEGKIILQPLQFGQTSFTFMGQVDVGEVAKDAATAPTSSFRRSKTSKSTGDNTSAVTGVTSSTGAAVKILGAGTEADKATELFCRLANLFYGRLKKEYGTSKN</sequence>
<dbReference type="EMBL" id="BRXX01000035">
    <property type="protein sequence ID" value="GMH84286.1"/>
    <property type="molecule type" value="Genomic_DNA"/>
</dbReference>
<comment type="caution">
    <text evidence="3">The sequence shown here is derived from an EMBL/GenBank/DDBJ whole genome shotgun (WGS) entry which is preliminary data.</text>
</comment>
<feature type="region of interest" description="Disordered" evidence="2">
    <location>
        <begin position="244"/>
        <end position="265"/>
    </location>
</feature>
<feature type="coiled-coil region" evidence="1">
    <location>
        <begin position="24"/>
        <end position="65"/>
    </location>
</feature>
<keyword evidence="4" id="KW-1185">Reference proteome</keyword>
<organism evidence="3 4">
    <name type="scientific">Triparma verrucosa</name>
    <dbReference type="NCBI Taxonomy" id="1606542"/>
    <lineage>
        <taxon>Eukaryota</taxon>
        <taxon>Sar</taxon>
        <taxon>Stramenopiles</taxon>
        <taxon>Ochrophyta</taxon>
        <taxon>Bolidophyceae</taxon>
        <taxon>Parmales</taxon>
        <taxon>Triparmaceae</taxon>
        <taxon>Triparma</taxon>
    </lineage>
</organism>
<dbReference type="AlphaFoldDB" id="A0A9W7B916"/>
<gene>
    <name evidence="3" type="ORF">TrVE_jg7727</name>
</gene>
<evidence type="ECO:0000313" key="4">
    <source>
        <dbReference type="Proteomes" id="UP001165160"/>
    </source>
</evidence>
<evidence type="ECO:0000313" key="3">
    <source>
        <dbReference type="EMBL" id="GMH84286.1"/>
    </source>
</evidence>
<name>A0A9W7B916_9STRA</name>
<feature type="compositionally biased region" description="Basic and acidic residues" evidence="2">
    <location>
        <begin position="69"/>
        <end position="78"/>
    </location>
</feature>
<keyword evidence="1" id="KW-0175">Coiled coil</keyword>
<dbReference type="Proteomes" id="UP001165160">
    <property type="component" value="Unassembled WGS sequence"/>
</dbReference>
<feature type="region of interest" description="Disordered" evidence="2">
    <location>
        <begin position="69"/>
        <end position="97"/>
    </location>
</feature>
<proteinExistence type="predicted"/>
<evidence type="ECO:0000256" key="1">
    <source>
        <dbReference type="SAM" id="Coils"/>
    </source>
</evidence>
<reference evidence="4" key="1">
    <citation type="journal article" date="2023" name="Commun. Biol.">
        <title>Genome analysis of Parmales, the sister group of diatoms, reveals the evolutionary specialization of diatoms from phago-mixotrophs to photoautotrophs.</title>
        <authorList>
            <person name="Ban H."/>
            <person name="Sato S."/>
            <person name="Yoshikawa S."/>
            <person name="Yamada K."/>
            <person name="Nakamura Y."/>
            <person name="Ichinomiya M."/>
            <person name="Sato N."/>
            <person name="Blanc-Mathieu R."/>
            <person name="Endo H."/>
            <person name="Kuwata A."/>
            <person name="Ogata H."/>
        </authorList>
    </citation>
    <scope>NUCLEOTIDE SEQUENCE [LARGE SCALE GENOMIC DNA]</scope>
    <source>
        <strain evidence="4">NIES 3699</strain>
    </source>
</reference>
<feature type="compositionally biased region" description="Low complexity" evidence="2">
    <location>
        <begin position="256"/>
        <end position="265"/>
    </location>
</feature>
<accession>A0A9W7B916</accession>
<protein>
    <submittedName>
        <fullName evidence="3">Uncharacterized protein</fullName>
    </submittedName>
</protein>
<evidence type="ECO:0000256" key="2">
    <source>
        <dbReference type="SAM" id="MobiDB-lite"/>
    </source>
</evidence>